<protein>
    <recommendedName>
        <fullName evidence="13">DNA-binding response regulator</fullName>
    </recommendedName>
</protein>
<dbReference type="GO" id="GO:0000976">
    <property type="term" value="F:transcription cis-regulatory region binding"/>
    <property type="evidence" value="ECO:0007669"/>
    <property type="project" value="TreeGrafter"/>
</dbReference>
<dbReference type="InterPro" id="IPR039420">
    <property type="entry name" value="WalR-like"/>
</dbReference>
<evidence type="ECO:0000256" key="8">
    <source>
        <dbReference type="PROSITE-ProRule" id="PRU01091"/>
    </source>
</evidence>
<keyword evidence="5 8" id="KW-0238">DNA-binding</keyword>
<dbReference type="CDD" id="cd00383">
    <property type="entry name" value="trans_reg_C"/>
    <property type="match status" value="1"/>
</dbReference>
<feature type="domain" description="OmpR/PhoB-type" evidence="10">
    <location>
        <begin position="127"/>
        <end position="225"/>
    </location>
</feature>
<reference evidence="11 12" key="1">
    <citation type="submission" date="2018-07" db="EMBL/GenBank/DDBJ databases">
        <title>Bacillus sp. YLB-04 draft genome sequence.</title>
        <authorList>
            <person name="Yu L."/>
            <person name="Tang X."/>
        </authorList>
    </citation>
    <scope>NUCLEOTIDE SEQUENCE [LARGE SCALE GENOMIC DNA]</scope>
    <source>
        <strain evidence="11 12">YLB-04</strain>
    </source>
</reference>
<dbReference type="InterPro" id="IPR001867">
    <property type="entry name" value="OmpR/PhoB-type_DNA-bd"/>
</dbReference>
<dbReference type="PROSITE" id="PS50110">
    <property type="entry name" value="RESPONSE_REGULATORY"/>
    <property type="match status" value="1"/>
</dbReference>
<dbReference type="Gene3D" id="3.40.50.2300">
    <property type="match status" value="1"/>
</dbReference>
<keyword evidence="4" id="KW-0805">Transcription regulation</keyword>
<dbReference type="AlphaFoldDB" id="A0A3D8GNZ8"/>
<dbReference type="SMART" id="SM00862">
    <property type="entry name" value="Trans_reg_C"/>
    <property type="match status" value="1"/>
</dbReference>
<comment type="caution">
    <text evidence="7">Lacks conserved residue(s) required for the propagation of feature annotation.</text>
</comment>
<dbReference type="PROSITE" id="PS51755">
    <property type="entry name" value="OMPR_PHOB"/>
    <property type="match status" value="1"/>
</dbReference>
<evidence type="ECO:0000313" key="11">
    <source>
        <dbReference type="EMBL" id="RDU36012.1"/>
    </source>
</evidence>
<organism evidence="11 12">
    <name type="scientific">Neobacillus piezotolerans</name>
    <dbReference type="NCBI Taxonomy" id="2259171"/>
    <lineage>
        <taxon>Bacteria</taxon>
        <taxon>Bacillati</taxon>
        <taxon>Bacillota</taxon>
        <taxon>Bacilli</taxon>
        <taxon>Bacillales</taxon>
        <taxon>Bacillaceae</taxon>
        <taxon>Neobacillus</taxon>
    </lineage>
</organism>
<feature type="DNA-binding region" description="OmpR/PhoB-type" evidence="8">
    <location>
        <begin position="127"/>
        <end position="225"/>
    </location>
</feature>
<dbReference type="Proteomes" id="UP000257144">
    <property type="component" value="Unassembled WGS sequence"/>
</dbReference>
<dbReference type="PANTHER" id="PTHR48111">
    <property type="entry name" value="REGULATOR OF RPOS"/>
    <property type="match status" value="1"/>
</dbReference>
<dbReference type="OrthoDB" id="7556122at2"/>
<dbReference type="FunFam" id="1.10.10.10:FF:000018">
    <property type="entry name" value="DNA-binding response regulator ResD"/>
    <property type="match status" value="1"/>
</dbReference>
<dbReference type="InterPro" id="IPR011006">
    <property type="entry name" value="CheY-like_superfamily"/>
</dbReference>
<sequence>MEKKILIIEEDSQRCAKLLQFFGSYFSVTSYNNGLQGLISAIEWRPNVVIINHSLIDVNSIELCRQIRQKFQTIIVIIGKPLPEDQIIKYFEAGADDVVLNPISYSVLLCKIKVLLDHVAMKRSSEEEVIQFGKLKMNRNNYKVYHGKKELNFTKKEFAILWALAKKQDVVVTREELLKVVWSYEHLEDDRMIDTHLNRIRKKLKQNEVNLTIKTVWGIGYKLQNEEVDVVESIGIPAESQK</sequence>
<dbReference type="GO" id="GO:0032993">
    <property type="term" value="C:protein-DNA complex"/>
    <property type="evidence" value="ECO:0007669"/>
    <property type="project" value="TreeGrafter"/>
</dbReference>
<gene>
    <name evidence="11" type="ORF">DRW41_15600</name>
</gene>
<evidence type="ECO:0000256" key="6">
    <source>
        <dbReference type="ARBA" id="ARBA00023163"/>
    </source>
</evidence>
<dbReference type="SUPFAM" id="SSF46894">
    <property type="entry name" value="C-terminal effector domain of the bipartite response regulators"/>
    <property type="match status" value="1"/>
</dbReference>
<dbReference type="Pfam" id="PF00072">
    <property type="entry name" value="Response_reg"/>
    <property type="match status" value="1"/>
</dbReference>
<dbReference type="SUPFAM" id="SSF52172">
    <property type="entry name" value="CheY-like"/>
    <property type="match status" value="1"/>
</dbReference>
<dbReference type="GO" id="GO:0000156">
    <property type="term" value="F:phosphorelay response regulator activity"/>
    <property type="evidence" value="ECO:0007669"/>
    <property type="project" value="TreeGrafter"/>
</dbReference>
<dbReference type="GO" id="GO:0005829">
    <property type="term" value="C:cytosol"/>
    <property type="evidence" value="ECO:0007669"/>
    <property type="project" value="TreeGrafter"/>
</dbReference>
<keyword evidence="3" id="KW-0902">Two-component regulatory system</keyword>
<accession>A0A3D8GNZ8</accession>
<keyword evidence="6" id="KW-0804">Transcription</keyword>
<dbReference type="InterPro" id="IPR001789">
    <property type="entry name" value="Sig_transdc_resp-reg_receiver"/>
</dbReference>
<keyword evidence="2" id="KW-0597">Phosphoprotein</keyword>
<evidence type="ECO:0000256" key="1">
    <source>
        <dbReference type="ARBA" id="ARBA00004496"/>
    </source>
</evidence>
<name>A0A3D8GNZ8_9BACI</name>
<dbReference type="EMBL" id="QNQT01000007">
    <property type="protein sequence ID" value="RDU36012.1"/>
    <property type="molecule type" value="Genomic_DNA"/>
</dbReference>
<dbReference type="Gene3D" id="1.10.10.10">
    <property type="entry name" value="Winged helix-like DNA-binding domain superfamily/Winged helix DNA-binding domain"/>
    <property type="match status" value="1"/>
</dbReference>
<proteinExistence type="predicted"/>
<evidence type="ECO:0000259" key="10">
    <source>
        <dbReference type="PROSITE" id="PS51755"/>
    </source>
</evidence>
<evidence type="ECO:0000256" key="5">
    <source>
        <dbReference type="ARBA" id="ARBA00023125"/>
    </source>
</evidence>
<dbReference type="InterPro" id="IPR036388">
    <property type="entry name" value="WH-like_DNA-bd_sf"/>
</dbReference>
<comment type="subcellular location">
    <subcellularLocation>
        <location evidence="1">Cytoplasm</location>
    </subcellularLocation>
</comment>
<dbReference type="InterPro" id="IPR016032">
    <property type="entry name" value="Sig_transdc_resp-reg_C-effctor"/>
</dbReference>
<evidence type="ECO:0000256" key="3">
    <source>
        <dbReference type="ARBA" id="ARBA00023012"/>
    </source>
</evidence>
<evidence type="ECO:0000256" key="4">
    <source>
        <dbReference type="ARBA" id="ARBA00023015"/>
    </source>
</evidence>
<evidence type="ECO:0000259" key="9">
    <source>
        <dbReference type="PROSITE" id="PS50110"/>
    </source>
</evidence>
<dbReference type="RefSeq" id="WP_115452941.1">
    <property type="nucleotide sequence ID" value="NZ_QNQT01000007.1"/>
</dbReference>
<dbReference type="Pfam" id="PF00486">
    <property type="entry name" value="Trans_reg_C"/>
    <property type="match status" value="1"/>
</dbReference>
<dbReference type="GO" id="GO:0006355">
    <property type="term" value="P:regulation of DNA-templated transcription"/>
    <property type="evidence" value="ECO:0007669"/>
    <property type="project" value="InterPro"/>
</dbReference>
<dbReference type="PANTHER" id="PTHR48111:SF1">
    <property type="entry name" value="TWO-COMPONENT RESPONSE REGULATOR ORR33"/>
    <property type="match status" value="1"/>
</dbReference>
<dbReference type="SMART" id="SM00448">
    <property type="entry name" value="REC"/>
    <property type="match status" value="1"/>
</dbReference>
<comment type="caution">
    <text evidence="11">The sequence shown here is derived from an EMBL/GenBank/DDBJ whole genome shotgun (WGS) entry which is preliminary data.</text>
</comment>
<evidence type="ECO:0000313" key="12">
    <source>
        <dbReference type="Proteomes" id="UP000257144"/>
    </source>
</evidence>
<evidence type="ECO:0000256" key="2">
    <source>
        <dbReference type="ARBA" id="ARBA00022553"/>
    </source>
</evidence>
<evidence type="ECO:0008006" key="13">
    <source>
        <dbReference type="Google" id="ProtNLM"/>
    </source>
</evidence>
<feature type="domain" description="Response regulatory" evidence="9">
    <location>
        <begin position="4"/>
        <end position="116"/>
    </location>
</feature>
<keyword evidence="12" id="KW-1185">Reference proteome</keyword>
<evidence type="ECO:0000256" key="7">
    <source>
        <dbReference type="PROSITE-ProRule" id="PRU00169"/>
    </source>
</evidence>